<keyword evidence="2" id="KW-0413">Isomerase</keyword>
<gene>
    <name evidence="2" type="ORF">IAD32_00540</name>
</gene>
<reference evidence="2" key="1">
    <citation type="submission" date="2020-10" db="EMBL/GenBank/DDBJ databases">
        <authorList>
            <person name="Gilroy R."/>
        </authorList>
    </citation>
    <scope>NUCLEOTIDE SEQUENCE</scope>
    <source>
        <strain evidence="2">ChiSjej1B19-3389</strain>
    </source>
</reference>
<dbReference type="AlphaFoldDB" id="A0A9D0ZGJ6"/>
<dbReference type="EMBL" id="DVFW01000004">
    <property type="protein sequence ID" value="HIQ79757.1"/>
    <property type="molecule type" value="Genomic_DNA"/>
</dbReference>
<dbReference type="PANTHER" id="PTHR12110">
    <property type="entry name" value="HYDROXYPYRUVATE ISOMERASE"/>
    <property type="match status" value="1"/>
</dbReference>
<dbReference type="GO" id="GO:0016853">
    <property type="term" value="F:isomerase activity"/>
    <property type="evidence" value="ECO:0007669"/>
    <property type="project" value="UniProtKB-KW"/>
</dbReference>
<dbReference type="Gene3D" id="3.20.20.150">
    <property type="entry name" value="Divalent-metal-dependent TIM barrel enzymes"/>
    <property type="match status" value="1"/>
</dbReference>
<sequence>MCGGFFLKVGISTACLYPQETEAALEQLLDAGFDYFEIFLNTISEIDPVYVQKLREKLVQGNAVLKSLHPFTSGYEPYLIFTEYKRRFRDSLEFYKRYFETAQFLGAGVLVLHGDKKTPETGISNEAYFEKFGELSLLGERYGVTLAQENVNLFRSQNPGFLKQMRTYLGDRAKFVFDIKQAVRSGNDPMQVCRAMGEGLVHLHINDNKKGADCLLPGCGAMDYSALFAFLKEIGYQGGCIIEVYSNNYRNIRELVQARDFVRRELMAAGL</sequence>
<accession>A0A9D0ZGJ6</accession>
<organism evidence="2 3">
    <name type="scientific">Candidatus Scatavimonas merdigallinarum</name>
    <dbReference type="NCBI Taxonomy" id="2840914"/>
    <lineage>
        <taxon>Bacteria</taxon>
        <taxon>Bacillati</taxon>
        <taxon>Bacillota</taxon>
        <taxon>Clostridia</taxon>
        <taxon>Eubacteriales</taxon>
        <taxon>Oscillospiraceae</taxon>
        <taxon>Oscillospiraceae incertae sedis</taxon>
        <taxon>Candidatus Scatavimonas</taxon>
    </lineage>
</organism>
<dbReference type="InterPro" id="IPR036237">
    <property type="entry name" value="Xyl_isomerase-like_sf"/>
</dbReference>
<evidence type="ECO:0000259" key="1">
    <source>
        <dbReference type="Pfam" id="PF01261"/>
    </source>
</evidence>
<name>A0A9D0ZGJ6_9FIRM</name>
<dbReference type="InterPro" id="IPR013022">
    <property type="entry name" value="Xyl_isomerase-like_TIM-brl"/>
</dbReference>
<dbReference type="SUPFAM" id="SSF51658">
    <property type="entry name" value="Xylose isomerase-like"/>
    <property type="match status" value="1"/>
</dbReference>
<dbReference type="Pfam" id="PF01261">
    <property type="entry name" value="AP_endonuc_2"/>
    <property type="match status" value="1"/>
</dbReference>
<proteinExistence type="predicted"/>
<dbReference type="Proteomes" id="UP000886787">
    <property type="component" value="Unassembled WGS sequence"/>
</dbReference>
<protein>
    <submittedName>
        <fullName evidence="2">Sugar phosphate isomerase/epimerase</fullName>
    </submittedName>
</protein>
<dbReference type="InterPro" id="IPR050312">
    <property type="entry name" value="IolE/XylAMocC-like"/>
</dbReference>
<reference evidence="2" key="2">
    <citation type="journal article" date="2021" name="PeerJ">
        <title>Extensive microbial diversity within the chicken gut microbiome revealed by metagenomics and culture.</title>
        <authorList>
            <person name="Gilroy R."/>
            <person name="Ravi A."/>
            <person name="Getino M."/>
            <person name="Pursley I."/>
            <person name="Horton D.L."/>
            <person name="Alikhan N.F."/>
            <person name="Baker D."/>
            <person name="Gharbi K."/>
            <person name="Hall N."/>
            <person name="Watson M."/>
            <person name="Adriaenssens E.M."/>
            <person name="Foster-Nyarko E."/>
            <person name="Jarju S."/>
            <person name="Secka A."/>
            <person name="Antonio M."/>
            <person name="Oren A."/>
            <person name="Chaudhuri R.R."/>
            <person name="La Ragione R."/>
            <person name="Hildebrand F."/>
            <person name="Pallen M.J."/>
        </authorList>
    </citation>
    <scope>NUCLEOTIDE SEQUENCE</scope>
    <source>
        <strain evidence="2">ChiSjej1B19-3389</strain>
    </source>
</reference>
<feature type="domain" description="Xylose isomerase-like TIM barrel" evidence="1">
    <location>
        <begin position="26"/>
        <end position="263"/>
    </location>
</feature>
<comment type="caution">
    <text evidence="2">The sequence shown here is derived from an EMBL/GenBank/DDBJ whole genome shotgun (WGS) entry which is preliminary data.</text>
</comment>
<evidence type="ECO:0000313" key="3">
    <source>
        <dbReference type="Proteomes" id="UP000886787"/>
    </source>
</evidence>
<evidence type="ECO:0000313" key="2">
    <source>
        <dbReference type="EMBL" id="HIQ79757.1"/>
    </source>
</evidence>